<sequence length="163" mass="18103">MKAERQYLAHLIDAAFDTTYAASTYVRLGDDLEEFNEELNPEVETKKNILGSQSVQHSGYEVSSEVSPYYYSYDDKLSEKIMDIAMNRKKGDACKTSQVDVLLEADGTVLKAWREDVYVIPDSVGGDTTGVQIPFTVYNAGNRVEGKFDLSTKKFTAGSSNEA</sequence>
<gene>
    <name evidence="1" type="ORF">A4V09_00780</name>
</gene>
<evidence type="ECO:0000313" key="1">
    <source>
        <dbReference type="EMBL" id="ANU74437.1"/>
    </source>
</evidence>
<evidence type="ECO:0008006" key="3">
    <source>
        <dbReference type="Google" id="ProtNLM"/>
    </source>
</evidence>
<dbReference type="EMBL" id="CP015405">
    <property type="protein sequence ID" value="ANU74437.1"/>
    <property type="molecule type" value="Genomic_DNA"/>
</dbReference>
<proteinExistence type="predicted"/>
<dbReference type="KEGG" id="byl:A4V09_00780"/>
<dbReference type="OrthoDB" id="1654418at2"/>
<protein>
    <recommendedName>
        <fullName evidence="3">Tail tube protein</fullName>
    </recommendedName>
</protein>
<dbReference type="Proteomes" id="UP000092574">
    <property type="component" value="Chromosome"/>
</dbReference>
<accession>A0A1C7I427</accession>
<keyword evidence="2" id="KW-1185">Reference proteome</keyword>
<reference evidence="1" key="1">
    <citation type="submission" date="2017-04" db="EMBL/GenBank/DDBJ databases">
        <title>Complete Genome Sequences of Twelve Strains of a Stable Defined Moderately Diverse Mouse Microbiota 2 (sDMDMm2).</title>
        <authorList>
            <person name="Uchimura Y."/>
            <person name="Wyss M."/>
            <person name="Brugiroux S."/>
            <person name="Limenitakis J.P."/>
            <person name="Stecher B."/>
            <person name="McCoy K.D."/>
            <person name="Macpherson A.J."/>
        </authorList>
    </citation>
    <scope>NUCLEOTIDE SEQUENCE</scope>
    <source>
        <strain evidence="1">YL58</strain>
    </source>
</reference>
<dbReference type="STRING" id="1796616.A4V09_00780"/>
<dbReference type="AlphaFoldDB" id="A0A1C7I427"/>
<dbReference type="RefSeq" id="WP_065540670.1">
    <property type="nucleotide sequence ID" value="NZ_CP015405.2"/>
</dbReference>
<organism evidence="1 2">
    <name type="scientific">Blautia pseudococcoides</name>
    <dbReference type="NCBI Taxonomy" id="1796616"/>
    <lineage>
        <taxon>Bacteria</taxon>
        <taxon>Bacillati</taxon>
        <taxon>Bacillota</taxon>
        <taxon>Clostridia</taxon>
        <taxon>Lachnospirales</taxon>
        <taxon>Lachnospiraceae</taxon>
        <taxon>Blautia</taxon>
    </lineage>
</organism>
<evidence type="ECO:0000313" key="2">
    <source>
        <dbReference type="Proteomes" id="UP000092574"/>
    </source>
</evidence>
<name>A0A1C7I427_9FIRM</name>